<dbReference type="OrthoDB" id="2418081at2759"/>
<accession>A0A0M3JVG7</accession>
<gene>
    <name evidence="4" type="ORF">ASIM_LOCUS11688</name>
</gene>
<evidence type="ECO:0000256" key="2">
    <source>
        <dbReference type="ARBA" id="ARBA00012423"/>
    </source>
</evidence>
<dbReference type="InterPro" id="IPR029058">
    <property type="entry name" value="AB_hydrolase_fold"/>
</dbReference>
<dbReference type="AlphaFoldDB" id="A0A0M3JVG7"/>
<dbReference type="Proteomes" id="UP000267096">
    <property type="component" value="Unassembled WGS sequence"/>
</dbReference>
<protein>
    <recommendedName>
        <fullName evidence="2">palmitoyl-protein hydrolase</fullName>
        <ecNumber evidence="2">3.1.2.22</ecNumber>
    </recommendedName>
</protein>
<dbReference type="PANTHER" id="PTHR10655:SF68">
    <property type="entry name" value="PALMITOYL-PROTEIN HYDROLASE"/>
    <property type="match status" value="1"/>
</dbReference>
<dbReference type="EC" id="3.1.2.22" evidence="2"/>
<dbReference type="SUPFAM" id="SSF53474">
    <property type="entry name" value="alpha/beta-Hydrolases"/>
    <property type="match status" value="1"/>
</dbReference>
<comment type="similarity">
    <text evidence="1">Belongs to the AB hydrolase superfamily. AB hydrolase 2 family.</text>
</comment>
<evidence type="ECO:0000313" key="5">
    <source>
        <dbReference type="Proteomes" id="UP000267096"/>
    </source>
</evidence>
<dbReference type="WBParaSite" id="ASIM_0001222201-mRNA-1">
    <property type="protein sequence ID" value="ASIM_0001222201-mRNA-1"/>
    <property type="gene ID" value="ASIM_0001222201"/>
</dbReference>
<reference evidence="4 5" key="2">
    <citation type="submission" date="2018-11" db="EMBL/GenBank/DDBJ databases">
        <authorList>
            <consortium name="Pathogen Informatics"/>
        </authorList>
    </citation>
    <scope>NUCLEOTIDE SEQUENCE [LARGE SCALE GENOMIC DNA]</scope>
</reference>
<feature type="domain" description="Phospholipase/carboxylesterase/thioesterase" evidence="3">
    <location>
        <begin position="59"/>
        <end position="204"/>
    </location>
</feature>
<dbReference type="Pfam" id="PF02230">
    <property type="entry name" value="Abhydrolase_2"/>
    <property type="match status" value="2"/>
</dbReference>
<evidence type="ECO:0000313" key="6">
    <source>
        <dbReference type="WBParaSite" id="ASIM_0001222201-mRNA-1"/>
    </source>
</evidence>
<reference evidence="6" key="1">
    <citation type="submission" date="2017-02" db="UniProtKB">
        <authorList>
            <consortium name="WormBaseParasite"/>
        </authorList>
    </citation>
    <scope>IDENTIFICATION</scope>
</reference>
<evidence type="ECO:0000256" key="1">
    <source>
        <dbReference type="ARBA" id="ARBA00006499"/>
    </source>
</evidence>
<proteinExistence type="inferred from homology"/>
<dbReference type="GO" id="GO:0052689">
    <property type="term" value="F:carboxylic ester hydrolase activity"/>
    <property type="evidence" value="ECO:0007669"/>
    <property type="project" value="TreeGrafter"/>
</dbReference>
<evidence type="ECO:0000313" key="4">
    <source>
        <dbReference type="EMBL" id="VDK45608.1"/>
    </source>
</evidence>
<evidence type="ECO:0000259" key="3">
    <source>
        <dbReference type="Pfam" id="PF02230"/>
    </source>
</evidence>
<organism evidence="6">
    <name type="scientific">Anisakis simplex</name>
    <name type="common">Herring worm</name>
    <dbReference type="NCBI Taxonomy" id="6269"/>
    <lineage>
        <taxon>Eukaryota</taxon>
        <taxon>Metazoa</taxon>
        <taxon>Ecdysozoa</taxon>
        <taxon>Nematoda</taxon>
        <taxon>Chromadorea</taxon>
        <taxon>Rhabditida</taxon>
        <taxon>Spirurina</taxon>
        <taxon>Ascaridomorpha</taxon>
        <taxon>Ascaridoidea</taxon>
        <taxon>Anisakidae</taxon>
        <taxon>Anisakis</taxon>
        <taxon>Anisakis simplex complex</taxon>
    </lineage>
</organism>
<keyword evidence="5" id="KW-1185">Reference proteome</keyword>
<dbReference type="GO" id="GO:0005737">
    <property type="term" value="C:cytoplasm"/>
    <property type="evidence" value="ECO:0007669"/>
    <property type="project" value="TreeGrafter"/>
</dbReference>
<dbReference type="EMBL" id="UYRR01031094">
    <property type="protein sequence ID" value="VDK45608.1"/>
    <property type="molecule type" value="Genomic_DNA"/>
</dbReference>
<name>A0A0M3JVG7_ANISI</name>
<dbReference type="InterPro" id="IPR050565">
    <property type="entry name" value="LYPA1-2/EST-like"/>
</dbReference>
<feature type="domain" description="Phospholipase/carboxylesterase/thioesterase" evidence="3">
    <location>
        <begin position="243"/>
        <end position="304"/>
    </location>
</feature>
<sequence length="307" mass="33477">MLERYIRVRLLCVCELYMIPGIFRCVTTFSSRFIFGLANLCLPGASNSKANIGYEMAAEPVIVPAKGKHTATIIFLHGLGDTGHGWSSVFAEEIPIEHVKSICPTAPMIPVTLNMGMRMPSWFDLYGLTPDTQEDEDGINQSTKLIHSMIDEEIRSGTPSDRIIVGGFSMGGALALYAGLTYDKPLAGILGLSSFLVQRTKIPGVSIYVALLSRNSVKCSSPWKQEKSEEVNLAVIVYGCNKVSNFKNHTANKATCIFMGHGGSDFMVPLAFGEMTAAHLKKFNPNVVFKTYSSMAHGSCAEVLKIH</sequence>
<dbReference type="Gene3D" id="3.40.50.1820">
    <property type="entry name" value="alpha/beta hydrolase"/>
    <property type="match status" value="1"/>
</dbReference>
<dbReference type="InterPro" id="IPR003140">
    <property type="entry name" value="PLipase/COase/thioEstase"/>
</dbReference>
<dbReference type="GO" id="GO:0008474">
    <property type="term" value="F:palmitoyl-(protein) hydrolase activity"/>
    <property type="evidence" value="ECO:0007669"/>
    <property type="project" value="UniProtKB-EC"/>
</dbReference>
<dbReference type="PANTHER" id="PTHR10655">
    <property type="entry name" value="LYSOPHOSPHOLIPASE-RELATED"/>
    <property type="match status" value="1"/>
</dbReference>